<dbReference type="Gramene" id="Potri.006G239650.1.v4.1">
    <property type="protein sequence ID" value="Potri.006G239650.1.v4.1"/>
    <property type="gene ID" value="Potri.006G239650.v4.1"/>
</dbReference>
<keyword evidence="3" id="KW-1185">Reference proteome</keyword>
<feature type="region of interest" description="Disordered" evidence="1">
    <location>
        <begin position="41"/>
        <end position="67"/>
    </location>
</feature>
<accession>A0A3N7FBB6</accession>
<dbReference type="EMBL" id="CM009295">
    <property type="protein sequence ID" value="RQO92140.1"/>
    <property type="molecule type" value="Genomic_DNA"/>
</dbReference>
<gene>
    <name evidence="2" type="ORF">POPTR_006G239650</name>
</gene>
<feature type="compositionally biased region" description="Low complexity" evidence="1">
    <location>
        <begin position="51"/>
        <end position="60"/>
    </location>
</feature>
<evidence type="ECO:0000313" key="2">
    <source>
        <dbReference type="EMBL" id="RQO92140.1"/>
    </source>
</evidence>
<protein>
    <submittedName>
        <fullName evidence="2">Uncharacterized protein</fullName>
    </submittedName>
</protein>
<dbReference type="AlphaFoldDB" id="A0A3N7FBB6"/>
<reference evidence="2 3" key="1">
    <citation type="journal article" date="2006" name="Science">
        <title>The genome of black cottonwood, Populus trichocarpa (Torr. &amp; Gray).</title>
        <authorList>
            <person name="Tuskan G.A."/>
            <person name="Difazio S."/>
            <person name="Jansson S."/>
            <person name="Bohlmann J."/>
            <person name="Grigoriev I."/>
            <person name="Hellsten U."/>
            <person name="Putnam N."/>
            <person name="Ralph S."/>
            <person name="Rombauts S."/>
            <person name="Salamov A."/>
            <person name="Schein J."/>
            <person name="Sterck L."/>
            <person name="Aerts A."/>
            <person name="Bhalerao R.R."/>
            <person name="Bhalerao R.P."/>
            <person name="Blaudez D."/>
            <person name="Boerjan W."/>
            <person name="Brun A."/>
            <person name="Brunner A."/>
            <person name="Busov V."/>
            <person name="Campbell M."/>
            <person name="Carlson J."/>
            <person name="Chalot M."/>
            <person name="Chapman J."/>
            <person name="Chen G.L."/>
            <person name="Cooper D."/>
            <person name="Coutinho P.M."/>
            <person name="Couturier J."/>
            <person name="Covert S."/>
            <person name="Cronk Q."/>
            <person name="Cunningham R."/>
            <person name="Davis J."/>
            <person name="Degroeve S."/>
            <person name="Dejardin A."/>
            <person name="Depamphilis C."/>
            <person name="Detter J."/>
            <person name="Dirks B."/>
            <person name="Dubchak I."/>
            <person name="Duplessis S."/>
            <person name="Ehlting J."/>
            <person name="Ellis B."/>
            <person name="Gendler K."/>
            <person name="Goodstein D."/>
            <person name="Gribskov M."/>
            <person name="Grimwood J."/>
            <person name="Groover A."/>
            <person name="Gunter L."/>
            <person name="Hamberger B."/>
            <person name="Heinze B."/>
            <person name="Helariutta Y."/>
            <person name="Henrissat B."/>
            <person name="Holligan D."/>
            <person name="Holt R."/>
            <person name="Huang W."/>
            <person name="Islam-Faridi N."/>
            <person name="Jones S."/>
            <person name="Jones-Rhoades M."/>
            <person name="Jorgensen R."/>
            <person name="Joshi C."/>
            <person name="Kangasjarvi J."/>
            <person name="Karlsson J."/>
            <person name="Kelleher C."/>
            <person name="Kirkpatrick R."/>
            <person name="Kirst M."/>
            <person name="Kohler A."/>
            <person name="Kalluri U."/>
            <person name="Larimer F."/>
            <person name="Leebens-Mack J."/>
            <person name="Leple J.C."/>
            <person name="Locascio P."/>
            <person name="Lou Y."/>
            <person name="Lucas S."/>
            <person name="Martin F."/>
            <person name="Montanini B."/>
            <person name="Napoli C."/>
            <person name="Nelson D.R."/>
            <person name="Nelson C."/>
            <person name="Nieminen K."/>
            <person name="Nilsson O."/>
            <person name="Pereda V."/>
            <person name="Peter G."/>
            <person name="Philippe R."/>
            <person name="Pilate G."/>
            <person name="Poliakov A."/>
            <person name="Razumovskaya J."/>
            <person name="Richardson P."/>
            <person name="Rinaldi C."/>
            <person name="Ritland K."/>
            <person name="Rouze P."/>
            <person name="Ryaboy D."/>
            <person name="Schmutz J."/>
            <person name="Schrader J."/>
            <person name="Segerman B."/>
            <person name="Shin H."/>
            <person name="Siddiqui A."/>
            <person name="Sterky F."/>
            <person name="Terry A."/>
            <person name="Tsai C.J."/>
            <person name="Uberbacher E."/>
            <person name="Unneberg P."/>
            <person name="Vahala J."/>
            <person name="Wall K."/>
            <person name="Wessler S."/>
            <person name="Yang G."/>
            <person name="Yin T."/>
            <person name="Douglas C."/>
            <person name="Marra M."/>
            <person name="Sandberg G."/>
            <person name="Van de Peer Y."/>
            <person name="Rokhsar D."/>
        </authorList>
    </citation>
    <scope>NUCLEOTIDE SEQUENCE [LARGE SCALE GENOMIC DNA]</scope>
    <source>
        <strain evidence="3">cv. Nisqually</strain>
    </source>
</reference>
<dbReference type="Proteomes" id="UP000006729">
    <property type="component" value="Chromosome 6"/>
</dbReference>
<dbReference type="InParanoid" id="A0A3N7FBB6"/>
<evidence type="ECO:0000313" key="3">
    <source>
        <dbReference type="Proteomes" id="UP000006729"/>
    </source>
</evidence>
<sequence>MRLFSGSACSRLKERQLGLSAVWVAERGSLVSLPREGRRLQQGTRDPCVASGFGSQKSQWQGGGSSGGELGKKWLWERKSPKLSFGSGNSGSLFFKRHPAVAAPQGGFRFFSFQRRRGGSNR</sequence>
<organism evidence="2 3">
    <name type="scientific">Populus trichocarpa</name>
    <name type="common">Western balsam poplar</name>
    <name type="synonym">Populus balsamifera subsp. trichocarpa</name>
    <dbReference type="NCBI Taxonomy" id="3694"/>
    <lineage>
        <taxon>Eukaryota</taxon>
        <taxon>Viridiplantae</taxon>
        <taxon>Streptophyta</taxon>
        <taxon>Embryophyta</taxon>
        <taxon>Tracheophyta</taxon>
        <taxon>Spermatophyta</taxon>
        <taxon>Magnoliopsida</taxon>
        <taxon>eudicotyledons</taxon>
        <taxon>Gunneridae</taxon>
        <taxon>Pentapetalae</taxon>
        <taxon>rosids</taxon>
        <taxon>fabids</taxon>
        <taxon>Malpighiales</taxon>
        <taxon>Salicaceae</taxon>
        <taxon>Saliceae</taxon>
        <taxon>Populus</taxon>
    </lineage>
</organism>
<evidence type="ECO:0000256" key="1">
    <source>
        <dbReference type="SAM" id="MobiDB-lite"/>
    </source>
</evidence>
<name>A0A3N7FBB6_POPTR</name>
<proteinExistence type="predicted"/>